<evidence type="ECO:0000313" key="2">
    <source>
        <dbReference type="Proteomes" id="UP001271007"/>
    </source>
</evidence>
<evidence type="ECO:0000313" key="1">
    <source>
        <dbReference type="EMBL" id="KAK3046103.1"/>
    </source>
</evidence>
<protein>
    <submittedName>
        <fullName evidence="1">Uncharacterized protein</fullName>
    </submittedName>
</protein>
<dbReference type="EMBL" id="JAWDJX010000114">
    <property type="protein sequence ID" value="KAK3046103.1"/>
    <property type="molecule type" value="Genomic_DNA"/>
</dbReference>
<dbReference type="Proteomes" id="UP001271007">
    <property type="component" value="Unassembled WGS sequence"/>
</dbReference>
<name>A0AAJ0D5B0_9PEZI</name>
<comment type="caution">
    <text evidence="1">The sequence shown here is derived from an EMBL/GenBank/DDBJ whole genome shotgun (WGS) entry which is preliminary data.</text>
</comment>
<dbReference type="AlphaFoldDB" id="A0AAJ0D5B0"/>
<reference evidence="1" key="1">
    <citation type="submission" date="2023-04" db="EMBL/GenBank/DDBJ databases">
        <title>Black Yeasts Isolated from many extreme environments.</title>
        <authorList>
            <person name="Coleine C."/>
            <person name="Stajich J.E."/>
            <person name="Selbmann L."/>
        </authorList>
    </citation>
    <scope>NUCLEOTIDE SEQUENCE</scope>
    <source>
        <strain evidence="1">CCFEE 5312</strain>
    </source>
</reference>
<accession>A0AAJ0D5B0</accession>
<organism evidence="1 2">
    <name type="scientific">Extremus antarcticus</name>
    <dbReference type="NCBI Taxonomy" id="702011"/>
    <lineage>
        <taxon>Eukaryota</taxon>
        <taxon>Fungi</taxon>
        <taxon>Dikarya</taxon>
        <taxon>Ascomycota</taxon>
        <taxon>Pezizomycotina</taxon>
        <taxon>Dothideomycetes</taxon>
        <taxon>Dothideomycetidae</taxon>
        <taxon>Mycosphaerellales</taxon>
        <taxon>Extremaceae</taxon>
        <taxon>Extremus</taxon>
    </lineage>
</organism>
<gene>
    <name evidence="1" type="ORF">LTR09_012365</name>
</gene>
<proteinExistence type="predicted"/>
<keyword evidence="2" id="KW-1185">Reference proteome</keyword>
<sequence length="315" mass="35311">MPELDGGECPICDGPGGSVLNDLDTRPAFKLAVSVLGGSRFLYVATENLDGAGEEELVIAAYQGMVAMRKITSYTREMPKTDQSQLEACSKIERILGPSSFPQTLPGLWDYLHRTSQAGRMDFVRAVMRMIAQYTLNETPQRWLGHGFIATPASCIDDLLRPKWHEHLLAIKNAPKKAMRMAGLVLNEGSKVQCRHWLLADDKPTYMFDAFRFGLIELSKAVELTLSQCAEETTEHRAAAKLKTRYGSWPTQGVELIQRLTEKKYTVQDGRWICCVLYNCISHSTAVVEERRVVIRDPPEDYPTPSSLDLPGFNL</sequence>